<evidence type="ECO:0000259" key="1">
    <source>
        <dbReference type="Pfam" id="PF23247"/>
    </source>
</evidence>
<reference evidence="2" key="1">
    <citation type="submission" date="2018-08" db="EMBL/GenBank/DDBJ databases">
        <authorList>
            <person name="Rossello M."/>
        </authorList>
    </citation>
    <scope>NUCLEOTIDE SEQUENCE [LARGE SCALE GENOMIC DNA]</scope>
    <source>
        <strain evidence="2">cv. Chinese Spring</strain>
    </source>
</reference>
<dbReference type="InterPro" id="IPR057135">
    <property type="entry name" value="At4g27190-like_LRR"/>
</dbReference>
<reference evidence="2" key="2">
    <citation type="submission" date="2018-10" db="UniProtKB">
        <authorList>
            <consortium name="EnsemblPlants"/>
        </authorList>
    </citation>
    <scope>IDENTIFICATION</scope>
</reference>
<evidence type="ECO:0000313" key="3">
    <source>
        <dbReference type="Proteomes" id="UP000019116"/>
    </source>
</evidence>
<dbReference type="InterPro" id="IPR032675">
    <property type="entry name" value="LRR_dom_sf"/>
</dbReference>
<feature type="domain" description="Disease resistance protein At4g27190-like leucine-rich repeats" evidence="1">
    <location>
        <begin position="7"/>
        <end position="127"/>
    </location>
</feature>
<dbReference type="Gramene" id="TraesWEE_scaffold_042930_01G000400.1">
    <property type="protein sequence ID" value="TraesWEE_scaffold_042930_01G000400.1"/>
    <property type="gene ID" value="TraesWEE_scaffold_042930_01G000400"/>
</dbReference>
<dbReference type="PANTHER" id="PTHR36766">
    <property type="entry name" value="PLANT BROAD-SPECTRUM MILDEW RESISTANCE PROTEIN RPW8"/>
    <property type="match status" value="1"/>
</dbReference>
<dbReference type="PANTHER" id="PTHR36766:SF30">
    <property type="entry name" value="TIR-NBS TYPE DISEASE RESISTANCE PROTEIN-RELATED"/>
    <property type="match status" value="1"/>
</dbReference>
<dbReference type="Gramene" id="TraesCS7B02G056800.1">
    <property type="protein sequence ID" value="TraesCS7B02G056800.1.cds1"/>
    <property type="gene ID" value="TraesCS7B02G056800"/>
</dbReference>
<dbReference type="Gramene" id="TraesCS7B03G0152600.1">
    <property type="protein sequence ID" value="TraesCS7B03G0152600.1.CDS1"/>
    <property type="gene ID" value="TraesCS7B03G0152600"/>
</dbReference>
<organism evidence="2">
    <name type="scientific">Triticum aestivum</name>
    <name type="common">Wheat</name>
    <dbReference type="NCBI Taxonomy" id="4565"/>
    <lineage>
        <taxon>Eukaryota</taxon>
        <taxon>Viridiplantae</taxon>
        <taxon>Streptophyta</taxon>
        <taxon>Embryophyta</taxon>
        <taxon>Tracheophyta</taxon>
        <taxon>Spermatophyta</taxon>
        <taxon>Magnoliopsida</taxon>
        <taxon>Liliopsida</taxon>
        <taxon>Poales</taxon>
        <taxon>Poaceae</taxon>
        <taxon>BOP clade</taxon>
        <taxon>Pooideae</taxon>
        <taxon>Triticodae</taxon>
        <taxon>Triticeae</taxon>
        <taxon>Triticinae</taxon>
        <taxon>Triticum</taxon>
    </lineage>
</organism>
<dbReference type="Gene3D" id="3.80.10.10">
    <property type="entry name" value="Ribonuclease Inhibitor"/>
    <property type="match status" value="3"/>
</dbReference>
<sequence length="416" mass="46851">MHNPTQLEHLSELHLSSCKNCKDLPPLWKMPSLGYLSLDNFPSLKSICVGNDDTDIGQPCIYPPPFFPKLEAMIISDMPKLERWHEEVPGQAAVVSFSQLKKLEITECPMLQSMPKMLPLLEQLLVKSARAIPLYHVINLSVQFNLECKGIISVEPTVGWQHADLHFSRLGDSRVELTLRGLTENLERFEEELKRIPCRFIKELRIISCDCLFSSEPSQIQRDIWNHFGFVETLCISGSSNIVQWPMVELGNLNQIRGLELYQCCNLTGSIPSTISDDKYVLLPRLQDLIIRECENLVEVPKLPASLEKLYISRCPKLVSMPIVLGNVKKLRELDVHGCDALTAFTDGMYGVIALRRLVVAGCPRIEALPEGLLQQLPVLEELGITDCPNLEEAFSRGGAYCNLVEAIPHRSRNLA</sequence>
<accession>A0A3B6SCW1</accession>
<dbReference type="SUPFAM" id="SSF52058">
    <property type="entry name" value="L domain-like"/>
    <property type="match status" value="1"/>
</dbReference>
<dbReference type="Gramene" id="TraesJAG7B03G04047090.1">
    <property type="protein sequence ID" value="TraesJAG7B03G04047090.1.CDS1"/>
    <property type="gene ID" value="TraesJAG7B03G04047090"/>
</dbReference>
<dbReference type="Pfam" id="PF23247">
    <property type="entry name" value="LRR_RPS2"/>
    <property type="match status" value="1"/>
</dbReference>
<evidence type="ECO:0000313" key="2">
    <source>
        <dbReference type="EnsemblPlants" id="TraesCS7B02G056800.1.cds1"/>
    </source>
</evidence>
<dbReference type="AlphaFoldDB" id="A0A3B6SCW1"/>
<dbReference type="Proteomes" id="UP000019116">
    <property type="component" value="Chromosome 7B"/>
</dbReference>
<dbReference type="Gramene" id="TraesLDM7B03G04067710.1">
    <property type="protein sequence ID" value="TraesLDM7B03G04067710.1.CDS1"/>
    <property type="gene ID" value="TraesLDM7B03G04067710"/>
</dbReference>
<dbReference type="OMA" id="SECEGME"/>
<dbReference type="EnsemblPlants" id="TraesCS7B02G056800.1">
    <property type="protein sequence ID" value="TraesCS7B02G056800.1.cds1"/>
    <property type="gene ID" value="TraesCS7B02G056800"/>
</dbReference>
<keyword evidence="3" id="KW-1185">Reference proteome</keyword>
<dbReference type="OrthoDB" id="600820at2759"/>
<protein>
    <recommendedName>
        <fullName evidence="1">Disease resistance protein At4g27190-like leucine-rich repeats domain-containing protein</fullName>
    </recommendedName>
</protein>
<proteinExistence type="predicted"/>
<name>A0A3B6SCW1_WHEAT</name>
<dbReference type="STRING" id="4565.A0A3B6SCW1"/>